<dbReference type="AlphaFoldDB" id="A0A2S7WF77"/>
<feature type="coiled-coil region" evidence="1">
    <location>
        <begin position="107"/>
        <end position="162"/>
    </location>
</feature>
<keyword evidence="1" id="KW-0175">Coiled coil</keyword>
<evidence type="ECO:0000313" key="3">
    <source>
        <dbReference type="EMBL" id="PQJ76076.1"/>
    </source>
</evidence>
<sequence>MKNNFENFFSESDFDFQEPENGHFERFENKLKATKKSDKISWKWLSVAASILLIVGFWFGRMQQKATIDLADISPKLEEVQGYFVTTIHQKITVLEKSKTPENELIIKQTLSQLEDLEKEYQQLLKELNKQGNQEKIINFMIENYQLRLEILENMLKKINQIKKFKNEIYV</sequence>
<organism evidence="3 4">
    <name type="scientific">Polaribacter gangjinensis</name>
    <dbReference type="NCBI Taxonomy" id="574710"/>
    <lineage>
        <taxon>Bacteria</taxon>
        <taxon>Pseudomonadati</taxon>
        <taxon>Bacteroidota</taxon>
        <taxon>Flavobacteriia</taxon>
        <taxon>Flavobacteriales</taxon>
        <taxon>Flavobacteriaceae</taxon>
    </lineage>
</organism>
<accession>A0A2S7WF77</accession>
<proteinExistence type="predicted"/>
<protein>
    <recommendedName>
        <fullName evidence="5">Anti-sigma factor</fullName>
    </recommendedName>
</protein>
<dbReference type="Proteomes" id="UP000237608">
    <property type="component" value="Unassembled WGS sequence"/>
</dbReference>
<keyword evidence="4" id="KW-1185">Reference proteome</keyword>
<evidence type="ECO:0000256" key="1">
    <source>
        <dbReference type="SAM" id="Coils"/>
    </source>
</evidence>
<evidence type="ECO:0008006" key="5">
    <source>
        <dbReference type="Google" id="ProtNLM"/>
    </source>
</evidence>
<gene>
    <name evidence="3" type="ORF">BTO13_01075</name>
</gene>
<keyword evidence="2" id="KW-1133">Transmembrane helix</keyword>
<dbReference type="RefSeq" id="WP_105047219.1">
    <property type="nucleotide sequence ID" value="NZ_CP150662.1"/>
</dbReference>
<feature type="transmembrane region" description="Helical" evidence="2">
    <location>
        <begin position="40"/>
        <end position="60"/>
    </location>
</feature>
<reference evidence="3 4" key="1">
    <citation type="submission" date="2016-12" db="EMBL/GenBank/DDBJ databases">
        <title>Trade-off between light-utilization and light-protection in marine flavobacteria.</title>
        <authorList>
            <person name="Kumagai Y."/>
            <person name="Yoshizawa S."/>
            <person name="Kogure K."/>
            <person name="Iwasaki W."/>
        </authorList>
    </citation>
    <scope>NUCLEOTIDE SEQUENCE [LARGE SCALE GENOMIC DNA]</scope>
    <source>
        <strain evidence="3 4">KCTC 22729</strain>
    </source>
</reference>
<dbReference type="EMBL" id="MSCL01000001">
    <property type="protein sequence ID" value="PQJ76076.1"/>
    <property type="molecule type" value="Genomic_DNA"/>
</dbReference>
<evidence type="ECO:0000313" key="4">
    <source>
        <dbReference type="Proteomes" id="UP000237608"/>
    </source>
</evidence>
<dbReference type="OrthoDB" id="1143801at2"/>
<comment type="caution">
    <text evidence="3">The sequence shown here is derived from an EMBL/GenBank/DDBJ whole genome shotgun (WGS) entry which is preliminary data.</text>
</comment>
<evidence type="ECO:0000256" key="2">
    <source>
        <dbReference type="SAM" id="Phobius"/>
    </source>
</evidence>
<name>A0A2S7WF77_9FLAO</name>
<keyword evidence="2" id="KW-0472">Membrane</keyword>
<keyword evidence="2" id="KW-0812">Transmembrane</keyword>